<sequence length="241" mass="27214">MHRDRKALRIVVRAPLKSLGHMDIKPRSEYFFSTMNTKPLILVVAIVALLAAPGPALADLPRSLLGITLGEDVAQFEDMLWMNSATRLADAPFLTEVNLKHREIPGIRGGSVTFGNCARPGTLIGAKFKFDDKDIGLFDKLYKLYEKKFGKPDEWQGDAFRTVRSWKWMISDGGQRINIVLTYSKDPGMRPGVSIKMVMHTLWMDEYECYHARLEEKHPPATPVPADELEISNFVPHQPGH</sequence>
<organism evidence="1 2">
    <name type="scientific">Oceanidesulfovibrio indonesiensis</name>
    <dbReference type="NCBI Taxonomy" id="54767"/>
    <lineage>
        <taxon>Bacteria</taxon>
        <taxon>Pseudomonadati</taxon>
        <taxon>Thermodesulfobacteriota</taxon>
        <taxon>Desulfovibrionia</taxon>
        <taxon>Desulfovibrionales</taxon>
        <taxon>Desulfovibrionaceae</taxon>
        <taxon>Oceanidesulfovibrio</taxon>
    </lineage>
</organism>
<dbReference type="OrthoDB" id="5456013at2"/>
<dbReference type="RefSeq" id="WP_144301439.1">
    <property type="nucleotide sequence ID" value="NZ_QMIE01000001.1"/>
</dbReference>
<dbReference type="Proteomes" id="UP000448292">
    <property type="component" value="Unassembled WGS sequence"/>
</dbReference>
<evidence type="ECO:0000313" key="1">
    <source>
        <dbReference type="EMBL" id="TVM19977.1"/>
    </source>
</evidence>
<comment type="caution">
    <text evidence="1">The sequence shown here is derived from an EMBL/GenBank/DDBJ whole genome shotgun (WGS) entry which is preliminary data.</text>
</comment>
<name>A0A7M3MJI7_9BACT</name>
<evidence type="ECO:0000313" key="2">
    <source>
        <dbReference type="Proteomes" id="UP000448292"/>
    </source>
</evidence>
<gene>
    <name evidence="1" type="ORF">DPQ33_01760</name>
</gene>
<keyword evidence="2" id="KW-1185">Reference proteome</keyword>
<reference evidence="1 2" key="1">
    <citation type="submission" date="2018-06" db="EMBL/GenBank/DDBJ databases">
        <title>Complete genome of Desulfovibrio indonesiensis P37SLT.</title>
        <authorList>
            <person name="Crispim J.S."/>
            <person name="Vidigal P.M.P."/>
            <person name="Silva L.C.F."/>
            <person name="Laguardia C.N."/>
            <person name="Araujo L.C."/>
            <person name="Dias R.S."/>
            <person name="Sousa M.P."/>
            <person name="Paula S.O."/>
            <person name="Silva C."/>
        </authorList>
    </citation>
    <scope>NUCLEOTIDE SEQUENCE [LARGE SCALE GENOMIC DNA]</scope>
    <source>
        <strain evidence="1 2">P37SLT</strain>
    </source>
</reference>
<protein>
    <submittedName>
        <fullName evidence="1">Uncharacterized protein</fullName>
    </submittedName>
</protein>
<proteinExistence type="predicted"/>
<dbReference type="AlphaFoldDB" id="A0A7M3MJI7"/>
<accession>A0A7M3MJI7</accession>
<dbReference type="EMBL" id="QMIE01000001">
    <property type="protein sequence ID" value="TVM19977.1"/>
    <property type="molecule type" value="Genomic_DNA"/>
</dbReference>